<dbReference type="CDD" id="cd03109">
    <property type="entry name" value="DTBS"/>
    <property type="match status" value="1"/>
</dbReference>
<sequence>MRGPGWPRVVVLVCGTGTEVGKTWTSAQLLARWRAWGLAVAARKPAQSFGPGEGPTDAEVLAAASGEDPGEVCPRERWLAVPMAPPMAAEVLGVPPLGVGELAALDWPAGVEVGLVETAGGLRAPQGHDGDVLDLARLLRPDWVLLVADAGLGTINHVRLSLDALDGARGDGLAFGVRVVLNRFDPQVQLHELNRRWLVERDRLAVRVGDPAGLDQLASELAQQPDDSLVPD</sequence>
<organism evidence="1 2">
    <name type="scientific">Aciditerrimonas ferrireducens</name>
    <dbReference type="NCBI Taxonomy" id="667306"/>
    <lineage>
        <taxon>Bacteria</taxon>
        <taxon>Bacillati</taxon>
        <taxon>Actinomycetota</taxon>
        <taxon>Acidimicrobiia</taxon>
        <taxon>Acidimicrobiales</taxon>
        <taxon>Acidimicrobiaceae</taxon>
        <taxon>Aciditerrimonas</taxon>
    </lineage>
</organism>
<dbReference type="PANTHER" id="PTHR43210:SF5">
    <property type="entry name" value="DETHIOBIOTIN SYNTHETASE"/>
    <property type="match status" value="1"/>
</dbReference>
<accession>A0ABV6C448</accession>
<dbReference type="Gene3D" id="3.40.50.300">
    <property type="entry name" value="P-loop containing nucleotide triphosphate hydrolases"/>
    <property type="match status" value="1"/>
</dbReference>
<dbReference type="PANTHER" id="PTHR43210">
    <property type="entry name" value="DETHIOBIOTIN SYNTHETASE"/>
    <property type="match status" value="1"/>
</dbReference>
<comment type="caution">
    <text evidence="1">The sequence shown here is derived from an EMBL/GenBank/DDBJ whole genome shotgun (WGS) entry which is preliminary data.</text>
</comment>
<keyword evidence="2" id="KW-1185">Reference proteome</keyword>
<evidence type="ECO:0000313" key="1">
    <source>
        <dbReference type="EMBL" id="MFC0082449.1"/>
    </source>
</evidence>
<dbReference type="InterPro" id="IPR004472">
    <property type="entry name" value="DTB_synth_BioD"/>
</dbReference>
<dbReference type="Proteomes" id="UP001589788">
    <property type="component" value="Unassembled WGS sequence"/>
</dbReference>
<keyword evidence="1" id="KW-0436">Ligase</keyword>
<dbReference type="RefSeq" id="WP_248105702.1">
    <property type="nucleotide sequence ID" value="NZ_JAKHEX010000003.1"/>
</dbReference>
<dbReference type="SUPFAM" id="SSF52540">
    <property type="entry name" value="P-loop containing nucleoside triphosphate hydrolases"/>
    <property type="match status" value="1"/>
</dbReference>
<dbReference type="GO" id="GO:0004141">
    <property type="term" value="F:dethiobiotin synthase activity"/>
    <property type="evidence" value="ECO:0007669"/>
    <property type="project" value="UniProtKB-EC"/>
</dbReference>
<name>A0ABV6C448_9ACTN</name>
<dbReference type="EC" id="6.3.3.3" evidence="1"/>
<reference evidence="1 2" key="1">
    <citation type="submission" date="2024-09" db="EMBL/GenBank/DDBJ databases">
        <authorList>
            <person name="Sun Q."/>
            <person name="Mori K."/>
        </authorList>
    </citation>
    <scope>NUCLEOTIDE SEQUENCE [LARGE SCALE GENOMIC DNA]</scope>
    <source>
        <strain evidence="1 2">JCM 15389</strain>
    </source>
</reference>
<dbReference type="EMBL" id="JBHLYQ010000103">
    <property type="protein sequence ID" value="MFC0082449.1"/>
    <property type="molecule type" value="Genomic_DNA"/>
</dbReference>
<proteinExistence type="predicted"/>
<dbReference type="InterPro" id="IPR027417">
    <property type="entry name" value="P-loop_NTPase"/>
</dbReference>
<dbReference type="Pfam" id="PF13500">
    <property type="entry name" value="AAA_26"/>
    <property type="match status" value="1"/>
</dbReference>
<gene>
    <name evidence="1" type="primary">bioD</name>
    <name evidence="1" type="ORF">ACFFRE_09925</name>
</gene>
<evidence type="ECO:0000313" key="2">
    <source>
        <dbReference type="Proteomes" id="UP001589788"/>
    </source>
</evidence>
<protein>
    <submittedName>
        <fullName evidence="1">ATP-dependent dethiobiotin synthetase BioD</fullName>
        <ecNumber evidence="1">6.3.3.3</ecNumber>
    </submittedName>
</protein>